<sequence>MAEKSVILPVSAEKENSDKRPE</sequence>
<gene>
    <name evidence="2" type="ORF">EUS_22440</name>
</gene>
<protein>
    <submittedName>
        <fullName evidence="2">Uncharacterized protein</fullName>
    </submittedName>
</protein>
<dbReference type="BioCyc" id="ESIR657319:G136K-1902-MONOMER"/>
<reference evidence="2 3" key="1">
    <citation type="submission" date="2010-03" db="EMBL/GenBank/DDBJ databases">
        <title>The genome sequence of Eubacterium siraeum 70/3.</title>
        <authorList>
            <consortium name="metaHIT consortium -- http://www.metahit.eu/"/>
            <person name="Pajon A."/>
            <person name="Turner K."/>
            <person name="Parkhill J."/>
            <person name="Duncan S."/>
            <person name="Flint H."/>
        </authorList>
    </citation>
    <scope>NUCLEOTIDE SEQUENCE [LARGE SCALE GENOMIC DNA]</scope>
    <source>
        <strain evidence="2 3">70/3</strain>
    </source>
</reference>
<dbReference type="KEGG" id="esu:EUS_22440"/>
<evidence type="ECO:0000313" key="3">
    <source>
        <dbReference type="Proteomes" id="UP000008803"/>
    </source>
</evidence>
<feature type="compositionally biased region" description="Basic and acidic residues" evidence="1">
    <location>
        <begin position="12"/>
        <end position="22"/>
    </location>
</feature>
<evidence type="ECO:0000313" key="2">
    <source>
        <dbReference type="EMBL" id="CBK97243.1"/>
    </source>
</evidence>
<evidence type="ECO:0000256" key="1">
    <source>
        <dbReference type="SAM" id="MobiDB-lite"/>
    </source>
</evidence>
<dbReference type="AlphaFoldDB" id="D4JVX4"/>
<dbReference type="Proteomes" id="UP000008803">
    <property type="component" value="Chromosome"/>
</dbReference>
<proteinExistence type="predicted"/>
<name>D4JVX4_9FIRM</name>
<reference evidence="2 3" key="2">
    <citation type="submission" date="2010-03" db="EMBL/GenBank/DDBJ databases">
        <authorList>
            <person name="Pajon A."/>
        </authorList>
    </citation>
    <scope>NUCLEOTIDE SEQUENCE [LARGE SCALE GENOMIC DNA]</scope>
    <source>
        <strain evidence="2 3">70/3</strain>
    </source>
</reference>
<dbReference type="HOGENOM" id="CLU_3424722_0_0_9"/>
<dbReference type="EMBL" id="FP929044">
    <property type="protein sequence ID" value="CBK97243.1"/>
    <property type="molecule type" value="Genomic_DNA"/>
</dbReference>
<accession>D4JVX4</accession>
<organism evidence="2 3">
    <name type="scientific">[Eubacterium] siraeum 70/3</name>
    <dbReference type="NCBI Taxonomy" id="657319"/>
    <lineage>
        <taxon>Bacteria</taxon>
        <taxon>Bacillati</taxon>
        <taxon>Bacillota</taxon>
        <taxon>Clostridia</taxon>
        <taxon>Eubacteriales</taxon>
        <taxon>Oscillospiraceae</taxon>
        <taxon>Oscillospiraceae incertae sedis</taxon>
    </lineage>
</organism>
<feature type="region of interest" description="Disordered" evidence="1">
    <location>
        <begin position="1"/>
        <end position="22"/>
    </location>
</feature>